<dbReference type="InterPro" id="IPR050438">
    <property type="entry name" value="LMW_PTPase"/>
</dbReference>
<evidence type="ECO:0000259" key="7">
    <source>
        <dbReference type="SMART" id="SM00226"/>
    </source>
</evidence>
<accession>A0A2Z4AS86</accession>
<protein>
    <recommendedName>
        <fullName evidence="2">protein-tyrosine-phosphatase</fullName>
        <ecNumber evidence="2">3.1.3.48</ecNumber>
    </recommendedName>
</protein>
<evidence type="ECO:0000256" key="6">
    <source>
        <dbReference type="PIRSR" id="PIRSR617867-1"/>
    </source>
</evidence>
<evidence type="ECO:0000256" key="1">
    <source>
        <dbReference type="ARBA" id="ARBA00011063"/>
    </source>
</evidence>
<gene>
    <name evidence="8" type="primary">ywle</name>
    <name evidence="8" type="ORF">DF168_02268</name>
</gene>
<proteinExistence type="inferred from homology"/>
<feature type="active site" evidence="6">
    <location>
        <position position="18"/>
    </location>
</feature>
<dbReference type="Pfam" id="PF01451">
    <property type="entry name" value="LMWPc"/>
    <property type="match status" value="1"/>
</dbReference>
<dbReference type="AlphaFoldDB" id="A0A2Z4AS86"/>
<evidence type="ECO:0000256" key="3">
    <source>
        <dbReference type="ARBA" id="ARBA00022801"/>
    </source>
</evidence>
<evidence type="ECO:0000256" key="5">
    <source>
        <dbReference type="ARBA" id="ARBA00051722"/>
    </source>
</evidence>
<dbReference type="GO" id="GO:0004725">
    <property type="term" value="F:protein tyrosine phosphatase activity"/>
    <property type="evidence" value="ECO:0007669"/>
    <property type="project" value="UniProtKB-EC"/>
</dbReference>
<feature type="active site" description="Proton donor" evidence="6">
    <location>
        <position position="128"/>
    </location>
</feature>
<dbReference type="SMART" id="SM00226">
    <property type="entry name" value="LMWPc"/>
    <property type="match status" value="1"/>
</dbReference>
<dbReference type="EC" id="3.1.3.48" evidence="2"/>
<evidence type="ECO:0000256" key="4">
    <source>
        <dbReference type="ARBA" id="ARBA00022912"/>
    </source>
</evidence>
<dbReference type="InterPro" id="IPR036196">
    <property type="entry name" value="Ptyr_pPase_sf"/>
</dbReference>
<organism evidence="8 9">
    <name type="scientific">Candidatus Moanibacter tarae</name>
    <dbReference type="NCBI Taxonomy" id="2200854"/>
    <lineage>
        <taxon>Bacteria</taxon>
        <taxon>Pseudomonadati</taxon>
        <taxon>Verrucomicrobiota</taxon>
        <taxon>Opitutia</taxon>
        <taxon>Puniceicoccales</taxon>
        <taxon>Puniceicoccales incertae sedis</taxon>
        <taxon>Candidatus Moanibacter</taxon>
    </lineage>
</organism>
<dbReference type="InterPro" id="IPR017867">
    <property type="entry name" value="Tyr_phospatase_low_mol_wt"/>
</dbReference>
<dbReference type="PANTHER" id="PTHR11717:SF31">
    <property type="entry name" value="LOW MOLECULAR WEIGHT PROTEIN-TYROSINE-PHOSPHATASE ETP-RELATED"/>
    <property type="match status" value="1"/>
</dbReference>
<sequence>MPILANFVSCVCTGNVCRSPMAEKLLGHALAKEKSPLSSLQVISTGISAGDGNAASVNSIQALQKVGLDLGNHRSRKITRELVDASIVLLCMTEMHRYLLNQIFGELDIPIILFREKLPSVRQMEIADPYGKSLNAYENCRDDLVEAIPSVVSYLRNLVETLPENK</sequence>
<keyword evidence="3 8" id="KW-0378">Hydrolase</keyword>
<evidence type="ECO:0000313" key="9">
    <source>
        <dbReference type="Proteomes" id="UP000247465"/>
    </source>
</evidence>
<name>A0A2Z4AS86_9BACT</name>
<feature type="active site" description="Nucleophile" evidence="6">
    <location>
        <position position="12"/>
    </location>
</feature>
<dbReference type="KEGG" id="mtar:DF168_02268"/>
<reference evidence="8 9" key="1">
    <citation type="submission" date="2018-06" db="EMBL/GenBank/DDBJ databases">
        <title>Draft Genome Sequence of a Novel Marine Bacterium Related to the Verrucomicrobia.</title>
        <authorList>
            <person name="Vosseberg J."/>
            <person name="Martijn J."/>
            <person name="Ettema T.J.G."/>
        </authorList>
    </citation>
    <scope>NUCLEOTIDE SEQUENCE [LARGE SCALE GENOMIC DNA]</scope>
    <source>
        <strain evidence="8">TARA_B100001123</strain>
    </source>
</reference>
<dbReference type="Gene3D" id="3.40.50.2300">
    <property type="match status" value="1"/>
</dbReference>
<dbReference type="InterPro" id="IPR023485">
    <property type="entry name" value="Ptyr_pPase"/>
</dbReference>
<dbReference type="EMBL" id="CP029803">
    <property type="protein sequence ID" value="AWT61042.1"/>
    <property type="molecule type" value="Genomic_DNA"/>
</dbReference>
<evidence type="ECO:0000256" key="2">
    <source>
        <dbReference type="ARBA" id="ARBA00013064"/>
    </source>
</evidence>
<feature type="domain" description="Phosphotyrosine protein phosphatase I" evidence="7">
    <location>
        <begin position="6"/>
        <end position="161"/>
    </location>
</feature>
<dbReference type="SUPFAM" id="SSF52788">
    <property type="entry name" value="Phosphotyrosine protein phosphatases I"/>
    <property type="match status" value="1"/>
</dbReference>
<dbReference type="PANTHER" id="PTHR11717">
    <property type="entry name" value="LOW MOLECULAR WEIGHT PROTEIN TYROSINE PHOSPHATASE"/>
    <property type="match status" value="1"/>
</dbReference>
<dbReference type="Proteomes" id="UP000247465">
    <property type="component" value="Chromosome"/>
</dbReference>
<dbReference type="PRINTS" id="PR00719">
    <property type="entry name" value="LMWPTPASE"/>
</dbReference>
<comment type="catalytic activity">
    <reaction evidence="5">
        <text>O-phospho-L-tyrosyl-[protein] + H2O = L-tyrosyl-[protein] + phosphate</text>
        <dbReference type="Rhea" id="RHEA:10684"/>
        <dbReference type="Rhea" id="RHEA-COMP:10136"/>
        <dbReference type="Rhea" id="RHEA-COMP:20101"/>
        <dbReference type="ChEBI" id="CHEBI:15377"/>
        <dbReference type="ChEBI" id="CHEBI:43474"/>
        <dbReference type="ChEBI" id="CHEBI:46858"/>
        <dbReference type="ChEBI" id="CHEBI:61978"/>
        <dbReference type="EC" id="3.1.3.48"/>
    </reaction>
</comment>
<evidence type="ECO:0000313" key="8">
    <source>
        <dbReference type="EMBL" id="AWT61042.1"/>
    </source>
</evidence>
<comment type="similarity">
    <text evidence="1">Belongs to the low molecular weight phosphotyrosine protein phosphatase family.</text>
</comment>
<keyword evidence="4" id="KW-0904">Protein phosphatase</keyword>